<dbReference type="NCBIfam" id="TIGR01603">
    <property type="entry name" value="maj_tail_phi13"/>
    <property type="match status" value="1"/>
</dbReference>
<dbReference type="EMBL" id="BK016045">
    <property type="protein sequence ID" value="DAF91094.1"/>
    <property type="molecule type" value="Genomic_DNA"/>
</dbReference>
<organism evidence="1">
    <name type="scientific">Siphoviridae sp. ctKNZ79</name>
    <dbReference type="NCBI Taxonomy" id="2825440"/>
    <lineage>
        <taxon>Viruses</taxon>
        <taxon>Duplodnaviria</taxon>
        <taxon>Heunggongvirae</taxon>
        <taxon>Uroviricota</taxon>
        <taxon>Caudoviricetes</taxon>
    </lineage>
</organism>
<dbReference type="InterPro" id="IPR006490">
    <property type="entry name" value="Maj_tail_phi13"/>
</dbReference>
<name>A0A8S5U9P2_9CAUD</name>
<reference evidence="1" key="1">
    <citation type="journal article" date="2021" name="Proc. Natl. Acad. Sci. U.S.A.">
        <title>A Catalog of Tens of Thousands of Viruses from Human Metagenomes Reveals Hidden Associations with Chronic Diseases.</title>
        <authorList>
            <person name="Tisza M.J."/>
            <person name="Buck C.B."/>
        </authorList>
    </citation>
    <scope>NUCLEOTIDE SEQUENCE</scope>
    <source>
        <strain evidence="1">CtKNZ79</strain>
    </source>
</reference>
<evidence type="ECO:0000313" key="1">
    <source>
        <dbReference type="EMBL" id="DAF91094.1"/>
    </source>
</evidence>
<protein>
    <submittedName>
        <fullName evidence="1">Major tail protein</fullName>
    </submittedName>
</protein>
<proteinExistence type="predicted"/>
<sequence>MATNKFGVGVRRMMIFPLKAETDTAIPTYDAALEIGDTNAIKASPTTANATADGDDKQVANISQVTVWTVEWTGWGVPAETAAKLYGHTLTGTGTKQVDEKMEDIAPYVGIGYLRTMADKTNKKTFMAYYYYKAQAVQGDEESTSGGSSLNLASTTVTFNAIEPSFGPTRSYQEFDTEDEAVEWLKTKAGQAG</sequence>
<accession>A0A8S5U9P2</accession>